<keyword evidence="1" id="KW-1133">Transmembrane helix</keyword>
<keyword evidence="1" id="KW-0812">Transmembrane</keyword>
<organism evidence="2 3">
    <name type="scientific">Agrococcus citreus</name>
    <dbReference type="NCBI Taxonomy" id="84643"/>
    <lineage>
        <taxon>Bacteria</taxon>
        <taxon>Bacillati</taxon>
        <taxon>Actinomycetota</taxon>
        <taxon>Actinomycetes</taxon>
        <taxon>Micrococcales</taxon>
        <taxon>Microbacteriaceae</taxon>
        <taxon>Agrococcus</taxon>
    </lineage>
</organism>
<evidence type="ECO:0000313" key="3">
    <source>
        <dbReference type="Proteomes" id="UP001501266"/>
    </source>
</evidence>
<dbReference type="EMBL" id="BAAAKK010000003">
    <property type="protein sequence ID" value="GAA1420902.1"/>
    <property type="molecule type" value="Genomic_DNA"/>
</dbReference>
<evidence type="ECO:0000256" key="1">
    <source>
        <dbReference type="SAM" id="Phobius"/>
    </source>
</evidence>
<reference evidence="2 3" key="1">
    <citation type="journal article" date="2019" name="Int. J. Syst. Evol. Microbiol.">
        <title>The Global Catalogue of Microorganisms (GCM) 10K type strain sequencing project: providing services to taxonomists for standard genome sequencing and annotation.</title>
        <authorList>
            <consortium name="The Broad Institute Genomics Platform"/>
            <consortium name="The Broad Institute Genome Sequencing Center for Infectious Disease"/>
            <person name="Wu L."/>
            <person name="Ma J."/>
        </authorList>
    </citation>
    <scope>NUCLEOTIDE SEQUENCE [LARGE SCALE GENOMIC DNA]</scope>
    <source>
        <strain evidence="2 3">JCM 12398</strain>
    </source>
</reference>
<accession>A0ABN1YTB3</accession>
<dbReference type="InterPro" id="IPR046548">
    <property type="entry name" value="DUF6804"/>
</dbReference>
<feature type="transmembrane region" description="Helical" evidence="1">
    <location>
        <begin position="91"/>
        <end position="108"/>
    </location>
</feature>
<gene>
    <name evidence="2" type="ORF">GCM10009640_10890</name>
</gene>
<evidence type="ECO:0008006" key="4">
    <source>
        <dbReference type="Google" id="ProtNLM"/>
    </source>
</evidence>
<comment type="caution">
    <text evidence="2">The sequence shown here is derived from an EMBL/GenBank/DDBJ whole genome shotgun (WGS) entry which is preliminary data.</text>
</comment>
<name>A0ABN1YTB3_9MICO</name>
<dbReference type="Proteomes" id="UP001501266">
    <property type="component" value="Unassembled WGS sequence"/>
</dbReference>
<evidence type="ECO:0000313" key="2">
    <source>
        <dbReference type="EMBL" id="GAA1420902.1"/>
    </source>
</evidence>
<protein>
    <recommendedName>
        <fullName evidence="4">SPW repeat-containing protein</fullName>
    </recommendedName>
</protein>
<feature type="transmembrane region" description="Helical" evidence="1">
    <location>
        <begin position="66"/>
        <end position="85"/>
    </location>
</feature>
<feature type="transmembrane region" description="Helical" evidence="1">
    <location>
        <begin position="16"/>
        <end position="36"/>
    </location>
</feature>
<proteinExistence type="predicted"/>
<keyword evidence="1" id="KW-0472">Membrane</keyword>
<keyword evidence="3" id="KW-1185">Reference proteome</keyword>
<dbReference type="Pfam" id="PF20619">
    <property type="entry name" value="DUF6804"/>
    <property type="match status" value="1"/>
</dbReference>
<sequence>MMAMESNRYGPTYQRNALAPGVLVAIALVVGTMLIGSEWYETLRFVIAVLAVIVAWFAFQAKHWWWIPVFLAIAVAWNPVMPFAFEGQAWLLAHLGAAIVALVAAVLIKAPRPE</sequence>
<feature type="transmembrane region" description="Helical" evidence="1">
    <location>
        <begin position="42"/>
        <end position="59"/>
    </location>
</feature>